<keyword evidence="3" id="KW-1185">Reference proteome</keyword>
<proteinExistence type="predicted"/>
<evidence type="ECO:0000256" key="1">
    <source>
        <dbReference type="SAM" id="MobiDB-lite"/>
    </source>
</evidence>
<evidence type="ECO:0000313" key="2">
    <source>
        <dbReference type="EMBL" id="WSD04908.1"/>
    </source>
</evidence>
<name>A0ABZ1GHI6_9ACTN</name>
<evidence type="ECO:0000313" key="3">
    <source>
        <dbReference type="Proteomes" id="UP001335325"/>
    </source>
</evidence>
<gene>
    <name evidence="2" type="ORF">OIE73_03485</name>
</gene>
<accession>A0ABZ1GHI6</accession>
<organism evidence="2 3">
    <name type="scientific">Streptomyces hirsutus</name>
    <dbReference type="NCBI Taxonomy" id="35620"/>
    <lineage>
        <taxon>Bacteria</taxon>
        <taxon>Bacillati</taxon>
        <taxon>Actinomycetota</taxon>
        <taxon>Actinomycetes</taxon>
        <taxon>Kitasatosporales</taxon>
        <taxon>Streptomycetaceae</taxon>
        <taxon>Streptomyces</taxon>
    </lineage>
</organism>
<dbReference type="EMBL" id="CP109134">
    <property type="protein sequence ID" value="WSD04908.1"/>
    <property type="molecule type" value="Genomic_DNA"/>
</dbReference>
<feature type="compositionally biased region" description="Pro residues" evidence="1">
    <location>
        <begin position="16"/>
        <end position="27"/>
    </location>
</feature>
<feature type="region of interest" description="Disordered" evidence="1">
    <location>
        <begin position="1"/>
        <end position="27"/>
    </location>
</feature>
<protein>
    <submittedName>
        <fullName evidence="2">Uncharacterized protein</fullName>
    </submittedName>
</protein>
<reference evidence="2 3" key="1">
    <citation type="submission" date="2022-10" db="EMBL/GenBank/DDBJ databases">
        <title>The complete genomes of actinobacterial strains from the NBC collection.</title>
        <authorList>
            <person name="Joergensen T.S."/>
            <person name="Alvarez Arevalo M."/>
            <person name="Sterndorff E.B."/>
            <person name="Faurdal D."/>
            <person name="Vuksanovic O."/>
            <person name="Mourched A.-S."/>
            <person name="Charusanti P."/>
            <person name="Shaw S."/>
            <person name="Blin K."/>
            <person name="Weber T."/>
        </authorList>
    </citation>
    <scope>NUCLEOTIDE SEQUENCE [LARGE SCALE GENOMIC DNA]</scope>
    <source>
        <strain evidence="2 3">NBC 01753</strain>
    </source>
</reference>
<dbReference type="GeneID" id="91541601"/>
<sequence length="127" mass="13683">MTTPQFPSLFPTVPAAGPPQPPEAPAFPPTSRYAGLPLATAELNGHQVRCLTRRFVPQPDRFALLREHPVTADERPDTIAADELGDPERFWLLCDANGVLDPSELVAEVGRRLRITLPEGVPGAPGA</sequence>
<dbReference type="Proteomes" id="UP001335325">
    <property type="component" value="Chromosome"/>
</dbReference>
<dbReference type="RefSeq" id="WP_326751202.1">
    <property type="nucleotide sequence ID" value="NZ_CP109134.1"/>
</dbReference>